<sequence>MQANANANGVPSTPEGTETDNRPHTARHVGRTAIPGCPRDDEHAPAFFEKKRCKQQTGNPKITRNTRASFTLAAFNINGTNASSIKSHKHKWHQLHRLIFEEQIGVAIVSETHLSAAQTQEIQESHMKKRLRIYNSKYPENPAAKGISISMHYLTPGKAMLAVIPYHGKHTHTILAIYGPTESNAAKVAFYNRLYLPVPDSVGGDFNLVKDARDRLPHHPDDEEVLRLLQDFKGY</sequence>
<accession>A0AAD6YD94</accession>
<dbReference type="SUPFAM" id="SSF56219">
    <property type="entry name" value="DNase I-like"/>
    <property type="match status" value="1"/>
</dbReference>
<proteinExistence type="predicted"/>
<keyword evidence="3" id="KW-1185">Reference proteome</keyword>
<name>A0AAD6YD94_9AGAR</name>
<protein>
    <recommendedName>
        <fullName evidence="4">Endonuclease/exonuclease/phosphatase domain-containing protein</fullName>
    </recommendedName>
</protein>
<evidence type="ECO:0000313" key="3">
    <source>
        <dbReference type="Proteomes" id="UP001219525"/>
    </source>
</evidence>
<dbReference type="Gene3D" id="3.60.10.10">
    <property type="entry name" value="Endonuclease/exonuclease/phosphatase"/>
    <property type="match status" value="1"/>
</dbReference>
<dbReference type="EMBL" id="JARJCW010000038">
    <property type="protein sequence ID" value="KAJ7206819.1"/>
    <property type="molecule type" value="Genomic_DNA"/>
</dbReference>
<comment type="caution">
    <text evidence="2">The sequence shown here is derived from an EMBL/GenBank/DDBJ whole genome shotgun (WGS) entry which is preliminary data.</text>
</comment>
<evidence type="ECO:0000256" key="1">
    <source>
        <dbReference type="SAM" id="MobiDB-lite"/>
    </source>
</evidence>
<feature type="region of interest" description="Disordered" evidence="1">
    <location>
        <begin position="1"/>
        <end position="43"/>
    </location>
</feature>
<organism evidence="2 3">
    <name type="scientific">Mycena pura</name>
    <dbReference type="NCBI Taxonomy" id="153505"/>
    <lineage>
        <taxon>Eukaryota</taxon>
        <taxon>Fungi</taxon>
        <taxon>Dikarya</taxon>
        <taxon>Basidiomycota</taxon>
        <taxon>Agaricomycotina</taxon>
        <taxon>Agaricomycetes</taxon>
        <taxon>Agaricomycetidae</taxon>
        <taxon>Agaricales</taxon>
        <taxon>Marasmiineae</taxon>
        <taxon>Mycenaceae</taxon>
        <taxon>Mycena</taxon>
    </lineage>
</organism>
<reference evidence="2" key="1">
    <citation type="submission" date="2023-03" db="EMBL/GenBank/DDBJ databases">
        <title>Massive genome expansion in bonnet fungi (Mycena s.s.) driven by repeated elements and novel gene families across ecological guilds.</title>
        <authorList>
            <consortium name="Lawrence Berkeley National Laboratory"/>
            <person name="Harder C.B."/>
            <person name="Miyauchi S."/>
            <person name="Viragh M."/>
            <person name="Kuo A."/>
            <person name="Thoen E."/>
            <person name="Andreopoulos B."/>
            <person name="Lu D."/>
            <person name="Skrede I."/>
            <person name="Drula E."/>
            <person name="Henrissat B."/>
            <person name="Morin E."/>
            <person name="Kohler A."/>
            <person name="Barry K."/>
            <person name="LaButti K."/>
            <person name="Morin E."/>
            <person name="Salamov A."/>
            <person name="Lipzen A."/>
            <person name="Mereny Z."/>
            <person name="Hegedus B."/>
            <person name="Baldrian P."/>
            <person name="Stursova M."/>
            <person name="Weitz H."/>
            <person name="Taylor A."/>
            <person name="Grigoriev I.V."/>
            <person name="Nagy L.G."/>
            <person name="Martin F."/>
            <person name="Kauserud H."/>
        </authorList>
    </citation>
    <scope>NUCLEOTIDE SEQUENCE</scope>
    <source>
        <strain evidence="2">9144</strain>
    </source>
</reference>
<feature type="compositionally biased region" description="Polar residues" evidence="1">
    <location>
        <begin position="1"/>
        <end position="16"/>
    </location>
</feature>
<dbReference type="InterPro" id="IPR036691">
    <property type="entry name" value="Endo/exonu/phosph_ase_sf"/>
</dbReference>
<evidence type="ECO:0000313" key="2">
    <source>
        <dbReference type="EMBL" id="KAJ7206819.1"/>
    </source>
</evidence>
<gene>
    <name evidence="2" type="ORF">GGX14DRAFT_396748</name>
</gene>
<dbReference type="AlphaFoldDB" id="A0AAD6YD94"/>
<evidence type="ECO:0008006" key="4">
    <source>
        <dbReference type="Google" id="ProtNLM"/>
    </source>
</evidence>
<dbReference type="Proteomes" id="UP001219525">
    <property type="component" value="Unassembled WGS sequence"/>
</dbReference>